<proteinExistence type="predicted"/>
<evidence type="ECO:0000256" key="1">
    <source>
        <dbReference type="SAM" id="Phobius"/>
    </source>
</evidence>
<feature type="transmembrane region" description="Helical" evidence="1">
    <location>
        <begin position="333"/>
        <end position="349"/>
    </location>
</feature>
<gene>
    <name evidence="2" type="ORF">MNB_SV-13-1841</name>
</gene>
<dbReference type="EMBL" id="FPHM01000196">
    <property type="protein sequence ID" value="SFV71072.1"/>
    <property type="molecule type" value="Genomic_DNA"/>
</dbReference>
<keyword evidence="1" id="KW-0812">Transmembrane</keyword>
<dbReference type="AlphaFoldDB" id="A0A1W1CZI0"/>
<sequence length="356" mass="40769">MFKFFYKITLLLLLLSTSTVLYQKHTYAYHTLVQIDPIPLTQKLIKKEKYAEAYEYLSYFMQFEYMYKNTKAHLLLQKISDIRSSTDYQSSKIAEGIRTGTSDEVVGQVSAIGSDFFLIGDIRDLALESTHYFKDEKVDIVLVSLSSIGLIASVTTFFSLGSTALAKSGVSMLKLAHKSKRIPLWLRSYLVKQSKKIKERKDISSLKPLFKHLDAMRHKIGLNNTLNLLSQSKDFKSLAKMTTLSQRYGKESQMLIKLSKNTIMTQNKQLKNIPISSIKLASSYGINGFTHLLKGGEKRFIKSTQNMKAYAKIAYKGEIWKIALWLMKHLSDTMLLILMAVSTILLMPWKNKKKQR</sequence>
<evidence type="ECO:0000313" key="2">
    <source>
        <dbReference type="EMBL" id="SFV71072.1"/>
    </source>
</evidence>
<reference evidence="2" key="1">
    <citation type="submission" date="2016-10" db="EMBL/GenBank/DDBJ databases">
        <authorList>
            <person name="de Groot N.N."/>
        </authorList>
    </citation>
    <scope>NUCLEOTIDE SEQUENCE</scope>
</reference>
<protein>
    <submittedName>
        <fullName evidence="2">Uncharacterized protein</fullName>
    </submittedName>
</protein>
<accession>A0A1W1CZI0</accession>
<name>A0A1W1CZI0_9ZZZZ</name>
<keyword evidence="1" id="KW-0472">Membrane</keyword>
<organism evidence="2">
    <name type="scientific">hydrothermal vent metagenome</name>
    <dbReference type="NCBI Taxonomy" id="652676"/>
    <lineage>
        <taxon>unclassified sequences</taxon>
        <taxon>metagenomes</taxon>
        <taxon>ecological metagenomes</taxon>
    </lineage>
</organism>
<keyword evidence="1" id="KW-1133">Transmembrane helix</keyword>